<gene>
    <name evidence="2" type="ORF">UFOPK3774_00403</name>
</gene>
<reference evidence="2" key="1">
    <citation type="submission" date="2020-05" db="EMBL/GenBank/DDBJ databases">
        <authorList>
            <person name="Chiriac C."/>
            <person name="Salcher M."/>
            <person name="Ghai R."/>
            <person name="Kavagutti S V."/>
        </authorList>
    </citation>
    <scope>NUCLEOTIDE SEQUENCE</scope>
</reference>
<evidence type="ECO:0000256" key="1">
    <source>
        <dbReference type="SAM" id="Phobius"/>
    </source>
</evidence>
<name>A0A6J7J318_9ZZZZ</name>
<feature type="transmembrane region" description="Helical" evidence="1">
    <location>
        <begin position="54"/>
        <end position="77"/>
    </location>
</feature>
<dbReference type="EMBL" id="CAFBNG010000052">
    <property type="protein sequence ID" value="CAB4937044.1"/>
    <property type="molecule type" value="Genomic_DNA"/>
</dbReference>
<evidence type="ECO:0000313" key="2">
    <source>
        <dbReference type="EMBL" id="CAB4937044.1"/>
    </source>
</evidence>
<keyword evidence="1" id="KW-1133">Transmembrane helix</keyword>
<organism evidence="2">
    <name type="scientific">freshwater metagenome</name>
    <dbReference type="NCBI Taxonomy" id="449393"/>
    <lineage>
        <taxon>unclassified sequences</taxon>
        <taxon>metagenomes</taxon>
        <taxon>ecological metagenomes</taxon>
    </lineage>
</organism>
<dbReference type="AlphaFoldDB" id="A0A6J7J318"/>
<keyword evidence="1" id="KW-0472">Membrane</keyword>
<keyword evidence="1" id="KW-0812">Transmembrane</keyword>
<proteinExistence type="predicted"/>
<accession>A0A6J7J318</accession>
<protein>
    <submittedName>
        <fullName evidence="2">Unannotated protein</fullName>
    </submittedName>
</protein>
<sequence length="82" mass="8711">MTLYQLAYSESTRILRQSFLLTILGFALLCSGATGSLITSQMSNFGVSIWKSTLAFAIALGVGIALSAITPAAIGSLQNRRR</sequence>